<keyword evidence="3" id="KW-0930">Antiviral protein</keyword>
<evidence type="ECO:0000256" key="8">
    <source>
        <dbReference type="ARBA" id="ARBA00022806"/>
    </source>
</evidence>
<proteinExistence type="inferred from homology"/>
<dbReference type="VEuPathDB" id="FungiDB:BTJ68_08655"/>
<dbReference type="GO" id="GO:0005737">
    <property type="term" value="C:cytoplasm"/>
    <property type="evidence" value="ECO:0007669"/>
    <property type="project" value="TreeGrafter"/>
</dbReference>
<dbReference type="InterPro" id="IPR005034">
    <property type="entry name" value="Dicer_dimerisation"/>
</dbReference>
<feature type="domain" description="RNase III" evidence="17">
    <location>
        <begin position="1117"/>
        <end position="1316"/>
    </location>
</feature>
<evidence type="ECO:0000256" key="4">
    <source>
        <dbReference type="ARBA" id="ARBA00022723"/>
    </source>
</evidence>
<dbReference type="GO" id="GO:0004386">
    <property type="term" value="F:helicase activity"/>
    <property type="evidence" value="ECO:0007669"/>
    <property type="project" value="UniProtKB-KW"/>
</dbReference>
<dbReference type="GO" id="GO:0046872">
    <property type="term" value="F:metal ion binding"/>
    <property type="evidence" value="ECO:0007669"/>
    <property type="project" value="UniProtKB-KW"/>
</dbReference>
<evidence type="ECO:0000259" key="19">
    <source>
        <dbReference type="PROSITE" id="PS51194"/>
    </source>
</evidence>
<evidence type="ECO:0000256" key="3">
    <source>
        <dbReference type="ARBA" id="ARBA00022721"/>
    </source>
</evidence>
<evidence type="ECO:0000256" key="15">
    <source>
        <dbReference type="SAM" id="MobiDB-lite"/>
    </source>
</evidence>
<dbReference type="PANTHER" id="PTHR14950">
    <property type="entry name" value="DICER-RELATED"/>
    <property type="match status" value="1"/>
</dbReference>
<feature type="domain" description="Helicase C-terminal" evidence="19">
    <location>
        <begin position="391"/>
        <end position="558"/>
    </location>
</feature>
<dbReference type="PROSITE" id="PS51192">
    <property type="entry name" value="HELICASE_ATP_BIND_1"/>
    <property type="match status" value="1"/>
</dbReference>
<dbReference type="PROSITE" id="PS50137">
    <property type="entry name" value="DS_RBD"/>
    <property type="match status" value="1"/>
</dbReference>
<dbReference type="PROSITE" id="PS50142">
    <property type="entry name" value="RNASE_3_2"/>
    <property type="match status" value="2"/>
</dbReference>
<evidence type="ECO:0000256" key="9">
    <source>
        <dbReference type="ARBA" id="ARBA00022840"/>
    </source>
</evidence>
<evidence type="ECO:0000256" key="1">
    <source>
        <dbReference type="ARBA" id="ARBA00001936"/>
    </source>
</evidence>
<dbReference type="GO" id="GO:0030422">
    <property type="term" value="P:siRNA processing"/>
    <property type="evidence" value="ECO:0007669"/>
    <property type="project" value="TreeGrafter"/>
</dbReference>
<keyword evidence="12" id="KW-0051">Antiviral defense</keyword>
<dbReference type="GO" id="GO:0005634">
    <property type="term" value="C:nucleus"/>
    <property type="evidence" value="ECO:0007669"/>
    <property type="project" value="TreeGrafter"/>
</dbReference>
<evidence type="ECO:0000256" key="10">
    <source>
        <dbReference type="ARBA" id="ARBA00022842"/>
    </source>
</evidence>
<dbReference type="CDD" id="cd00593">
    <property type="entry name" value="RIBOc"/>
    <property type="match status" value="2"/>
</dbReference>
<dbReference type="InterPro" id="IPR027417">
    <property type="entry name" value="P-loop_NTPase"/>
</dbReference>
<dbReference type="SUPFAM" id="SSF52540">
    <property type="entry name" value="P-loop containing nucleoside triphosphate hydrolases"/>
    <property type="match status" value="1"/>
</dbReference>
<dbReference type="Gene3D" id="1.10.1520.10">
    <property type="entry name" value="Ribonuclease III domain"/>
    <property type="match status" value="2"/>
</dbReference>
<gene>
    <name evidence="21" type="ORF">D0863_01734</name>
</gene>
<dbReference type="InterPro" id="IPR001650">
    <property type="entry name" value="Helicase_C-like"/>
</dbReference>
<dbReference type="GO" id="GO:0051607">
    <property type="term" value="P:defense response to virus"/>
    <property type="evidence" value="ECO:0007669"/>
    <property type="project" value="UniProtKB-KW"/>
</dbReference>
<dbReference type="PROSITE" id="PS51327">
    <property type="entry name" value="DICER_DSRBF"/>
    <property type="match status" value="1"/>
</dbReference>
<evidence type="ECO:0000259" key="18">
    <source>
        <dbReference type="PROSITE" id="PS51192"/>
    </source>
</evidence>
<dbReference type="InterPro" id="IPR014720">
    <property type="entry name" value="dsRBD_dom"/>
</dbReference>
<protein>
    <recommendedName>
        <fullName evidence="23">Dicer-like protein 2</fullName>
    </recommendedName>
</protein>
<reference evidence="21 22" key="1">
    <citation type="journal article" date="2018" name="BMC Genomics">
        <title>Genomic evidence for intraspecific hybridization in a clonal and extremely halotolerant yeast.</title>
        <authorList>
            <person name="Gostincar C."/>
            <person name="Stajich J.E."/>
            <person name="Zupancic J."/>
            <person name="Zalar P."/>
            <person name="Gunde-Cimerman N."/>
        </authorList>
    </citation>
    <scope>NUCLEOTIDE SEQUENCE [LARGE SCALE GENOMIC DNA]</scope>
    <source>
        <strain evidence="21 22">EXF-2682</strain>
    </source>
</reference>
<dbReference type="PANTHER" id="PTHR14950:SF37">
    <property type="entry name" value="ENDORIBONUCLEASE DICER"/>
    <property type="match status" value="1"/>
</dbReference>
<dbReference type="InterPro" id="IPR036389">
    <property type="entry name" value="RNase_III_sf"/>
</dbReference>
<evidence type="ECO:0000259" key="16">
    <source>
        <dbReference type="PROSITE" id="PS50137"/>
    </source>
</evidence>
<comment type="cofactor">
    <cofactor evidence="2">
        <name>Mg(2+)</name>
        <dbReference type="ChEBI" id="CHEBI:18420"/>
    </cofactor>
</comment>
<keyword evidence="5" id="KW-0677">Repeat</keyword>
<organism evidence="21 22">
    <name type="scientific">Hortaea werneckii</name>
    <name type="common">Black yeast</name>
    <name type="synonym">Cladosporium werneckii</name>
    <dbReference type="NCBI Taxonomy" id="91943"/>
    <lineage>
        <taxon>Eukaryota</taxon>
        <taxon>Fungi</taxon>
        <taxon>Dikarya</taxon>
        <taxon>Ascomycota</taxon>
        <taxon>Pezizomycotina</taxon>
        <taxon>Dothideomycetes</taxon>
        <taxon>Dothideomycetidae</taxon>
        <taxon>Mycosphaerellales</taxon>
        <taxon>Teratosphaeriaceae</taxon>
        <taxon>Hortaea</taxon>
    </lineage>
</organism>
<keyword evidence="8" id="KW-0347">Helicase</keyword>
<keyword evidence="7" id="KW-0378">Hydrolase</keyword>
<accession>A0A3M7EL24</accession>
<feature type="domain" description="Helicase ATP-binding" evidence="18">
    <location>
        <begin position="82"/>
        <end position="209"/>
    </location>
</feature>
<dbReference type="Pfam" id="PF00636">
    <property type="entry name" value="Ribonuclease_3"/>
    <property type="match status" value="2"/>
</dbReference>
<dbReference type="SUPFAM" id="SSF54768">
    <property type="entry name" value="dsRNA-binding domain-like"/>
    <property type="match status" value="1"/>
</dbReference>
<feature type="domain" description="DRBM" evidence="16">
    <location>
        <begin position="1350"/>
        <end position="1423"/>
    </location>
</feature>
<evidence type="ECO:0008006" key="23">
    <source>
        <dbReference type="Google" id="ProtNLM"/>
    </source>
</evidence>
<dbReference type="InterPro" id="IPR038248">
    <property type="entry name" value="Dicer_dimer_sf"/>
</dbReference>
<feature type="region of interest" description="Disordered" evidence="15">
    <location>
        <begin position="1426"/>
        <end position="1450"/>
    </location>
</feature>
<evidence type="ECO:0000256" key="13">
    <source>
        <dbReference type="ARBA" id="ARBA00023211"/>
    </source>
</evidence>
<dbReference type="Pfam" id="PF00270">
    <property type="entry name" value="DEAD"/>
    <property type="match status" value="1"/>
</dbReference>
<comment type="cofactor">
    <cofactor evidence="1">
        <name>Mn(2+)</name>
        <dbReference type="ChEBI" id="CHEBI:29035"/>
    </cofactor>
</comment>
<name>A0A3M7EL24_HORWE</name>
<comment type="similarity">
    <text evidence="14">Belongs to the helicase family. Dicer subfamily.</text>
</comment>
<dbReference type="Pfam" id="PF00271">
    <property type="entry name" value="Helicase_C"/>
    <property type="match status" value="1"/>
</dbReference>
<evidence type="ECO:0000256" key="5">
    <source>
        <dbReference type="ARBA" id="ARBA00022737"/>
    </source>
</evidence>
<dbReference type="EMBL" id="QWIP01000034">
    <property type="protein sequence ID" value="RMY76774.1"/>
    <property type="molecule type" value="Genomic_DNA"/>
</dbReference>
<dbReference type="Gene3D" id="3.30.160.380">
    <property type="entry name" value="Dicer dimerisation domain"/>
    <property type="match status" value="1"/>
</dbReference>
<dbReference type="InterPro" id="IPR000999">
    <property type="entry name" value="RNase_III_dom"/>
</dbReference>
<feature type="domain" description="RNase III" evidence="17">
    <location>
        <begin position="936"/>
        <end position="1077"/>
    </location>
</feature>
<dbReference type="Pfam" id="PF00035">
    <property type="entry name" value="dsrm"/>
    <property type="match status" value="1"/>
</dbReference>
<dbReference type="GO" id="GO:0003723">
    <property type="term" value="F:RNA binding"/>
    <property type="evidence" value="ECO:0007669"/>
    <property type="project" value="UniProtKB-UniRule"/>
</dbReference>
<dbReference type="Gene3D" id="3.30.160.20">
    <property type="match status" value="1"/>
</dbReference>
<evidence type="ECO:0000256" key="14">
    <source>
        <dbReference type="PROSITE-ProRule" id="PRU00657"/>
    </source>
</evidence>
<dbReference type="InterPro" id="IPR014001">
    <property type="entry name" value="Helicase_ATP-bd"/>
</dbReference>
<evidence type="ECO:0000256" key="11">
    <source>
        <dbReference type="ARBA" id="ARBA00022884"/>
    </source>
</evidence>
<keyword evidence="11 14" id="KW-0694">RNA-binding</keyword>
<dbReference type="Pfam" id="PF03368">
    <property type="entry name" value="Dicer_dimer"/>
    <property type="match status" value="1"/>
</dbReference>
<dbReference type="GO" id="GO:0005524">
    <property type="term" value="F:ATP binding"/>
    <property type="evidence" value="ECO:0007669"/>
    <property type="project" value="UniProtKB-KW"/>
</dbReference>
<dbReference type="Gene3D" id="3.40.50.300">
    <property type="entry name" value="P-loop containing nucleotide triphosphate hydrolases"/>
    <property type="match status" value="2"/>
</dbReference>
<dbReference type="Proteomes" id="UP000269276">
    <property type="component" value="Unassembled WGS sequence"/>
</dbReference>
<dbReference type="OrthoDB" id="416741at2759"/>
<evidence type="ECO:0000313" key="22">
    <source>
        <dbReference type="Proteomes" id="UP000269276"/>
    </source>
</evidence>
<evidence type="ECO:0000259" key="17">
    <source>
        <dbReference type="PROSITE" id="PS50142"/>
    </source>
</evidence>
<feature type="domain" description="Dicer dsRNA-binding fold" evidence="20">
    <location>
        <begin position="585"/>
        <end position="682"/>
    </location>
</feature>
<dbReference type="PROSITE" id="PS51194">
    <property type="entry name" value="HELICASE_CTER"/>
    <property type="match status" value="1"/>
</dbReference>
<dbReference type="SMART" id="SM00535">
    <property type="entry name" value="RIBOc"/>
    <property type="match status" value="2"/>
</dbReference>
<keyword evidence="13" id="KW-0464">Manganese</keyword>
<evidence type="ECO:0000256" key="2">
    <source>
        <dbReference type="ARBA" id="ARBA00001946"/>
    </source>
</evidence>
<dbReference type="GO" id="GO:0050688">
    <property type="term" value="P:regulation of defense response to virus"/>
    <property type="evidence" value="ECO:0007669"/>
    <property type="project" value="UniProtKB-KW"/>
</dbReference>
<keyword evidence="10" id="KW-0460">Magnesium</keyword>
<evidence type="ECO:0000256" key="6">
    <source>
        <dbReference type="ARBA" id="ARBA00022741"/>
    </source>
</evidence>
<dbReference type="PROSITE" id="PS00517">
    <property type="entry name" value="RNASE_3_1"/>
    <property type="match status" value="1"/>
</dbReference>
<keyword evidence="6" id="KW-0547">Nucleotide-binding</keyword>
<keyword evidence="4" id="KW-0479">Metal-binding</keyword>
<evidence type="ECO:0000256" key="12">
    <source>
        <dbReference type="ARBA" id="ARBA00023118"/>
    </source>
</evidence>
<evidence type="ECO:0000256" key="7">
    <source>
        <dbReference type="ARBA" id="ARBA00022801"/>
    </source>
</evidence>
<sequence length="1450" mass="161999">MTFNPTVLLGRRHNLDRAQHKVFRVIQGLRHARNQRCVATYTMDAGDTMTVAGASQTETRLRSYQQEMLDASLEKNIIVAIVWFMCPSVALSHQQYNFVREHLPSAYQVISLTGSDGVDKWTDQRLWDAVLTNVRVVVGTPAVLTDALTHGFVRIHRLALLVIDEAHRCVKSSPMNNIMKLFYYPSKSAGEAVPRILGLSASPVMNNKEGSLEQIEWNLDAMAMTPKEERHELSKYVHPPEIIEVIFGSSPAFNYPCSSKLCNMLHVAAEDYDFTSDPYIVELRQQDDEWAQRQMAKCSKKGRTYSSDQVRALSRRAQTLFEQLGQYAAEWYVTSYVDRLRSSVSVNTTILPEVSTKERQHVLGIFTSICGNVAAGESHEAADSLSDKAVYLIDLLCRQASPHFRGIVFVEQRAVVSTLMQLLRNSPNIAVNFNIGGFVGTSIYANRKSNVADLTEAKIYQQDLEAFRKGQKTLIIATNVLEEGIDVSACNHVICFDMPKNLTSFVQGRGRARQKGSKYFLFIPEDDMRADTAKWQRQEEQMKLAYMDDTRSHEAASELTEDDEALGKRVYKIESTGALLTLDNSKAHLHHFCDVSTLHGGNIVDVRPEFSPHQGEGDNPWTCTVTLPAFVHPEVRTATSAESWKTEEVAIKDAAFEAYVALHKAGLVNDNLLPLAHDYGPEVGHDHIDQPSIITVSEQRSIWPSLAQGRVSKHKLHPCMISLTCNSTEEFSVSLWLPTELRGKQTFPLHWNEHTVYECHIIPLSLDSPDDHDVDPQTEDGIHRLQRYTCVVLKSVHGNRMPDEQLDLLPLLSLPLDISEGNLPTKQCFEEGRDLKNCGLVRVKGQPGRAYVFQRFEDQNTAQCLDAEPSIIVTPFPKRRDFLHPVEERQGVNAAYTTEQAFPISECTIDHLPMKYSILAAFLPPILHRIEVQLLAQELQGSLLADVGIRDISLISEAISSPAAYESRDYNRLEYLGDAMLKFCTHLQVMAQHPTWPEGYLQLEKSRIVCNSTLTKAALGAGLDAFVLTKSFTGSKWRPPYIGDLLNDEGNGTRDLSSKVLADVVEALIGAAMVDGGLTKAYKCVQRLLPDETWFNADVIFNTLTPNSTHPGNYTSLDTLEHLIGHQFQHRALLVEAITHASLPFQRNGGMSYERLEFLGDAVLDFIIVPKLFAHPRKLRHWELHSVHEALVNGLFLGLCCMTYSVDQDQFSITNSAAQKQQETGPEIHSSANKVHLHDFLRAGGEVMRAKRQALQVYQELQSTIGSAFTSPQKEGRNNSEGDREYPWTHLLALKPPKFLSDIIESVLGALYLDTGGDTAKCEAFLTRIGIIDCMSTILDEGSTMMEVRSPKERLGIAAGNAVVKYVNSTVQLDGEGSGESKRMMFHCAVQVNGKTIAAKSGEASRAEAESRAALATVNTLRKEPVEQDTMEVDGMNSRKRKHEGLETAW</sequence>
<dbReference type="GO" id="GO:0004525">
    <property type="term" value="F:ribonuclease III activity"/>
    <property type="evidence" value="ECO:0007669"/>
    <property type="project" value="InterPro"/>
</dbReference>
<dbReference type="SMART" id="SM00487">
    <property type="entry name" value="DEXDc"/>
    <property type="match status" value="1"/>
</dbReference>
<comment type="caution">
    <text evidence="21">The sequence shown here is derived from an EMBL/GenBank/DDBJ whole genome shotgun (WGS) entry which is preliminary data.</text>
</comment>
<dbReference type="InterPro" id="IPR011545">
    <property type="entry name" value="DEAD/DEAH_box_helicase_dom"/>
</dbReference>
<evidence type="ECO:0000259" key="20">
    <source>
        <dbReference type="PROSITE" id="PS51327"/>
    </source>
</evidence>
<dbReference type="SMART" id="SM00490">
    <property type="entry name" value="HELICc"/>
    <property type="match status" value="1"/>
</dbReference>
<dbReference type="SUPFAM" id="SSF69065">
    <property type="entry name" value="RNase III domain-like"/>
    <property type="match status" value="2"/>
</dbReference>
<keyword evidence="9" id="KW-0067">ATP-binding</keyword>
<evidence type="ECO:0000313" key="21">
    <source>
        <dbReference type="EMBL" id="RMY76774.1"/>
    </source>
</evidence>